<reference evidence="1" key="1">
    <citation type="journal article" date="2019" name="Sci. Rep.">
        <title>Draft genome of Tanacetum cinerariifolium, the natural source of mosquito coil.</title>
        <authorList>
            <person name="Yamashiro T."/>
            <person name="Shiraishi A."/>
            <person name="Satake H."/>
            <person name="Nakayama K."/>
        </authorList>
    </citation>
    <scope>NUCLEOTIDE SEQUENCE</scope>
</reference>
<comment type="caution">
    <text evidence="1">The sequence shown here is derived from an EMBL/GenBank/DDBJ whole genome shotgun (WGS) entry which is preliminary data.</text>
</comment>
<name>A0A6L2N5Y0_TANCI</name>
<gene>
    <name evidence="1" type="ORF">Tci_053604</name>
</gene>
<dbReference type="AlphaFoldDB" id="A0A6L2N5Y0"/>
<dbReference type="EMBL" id="BKCJ010008322">
    <property type="protein sequence ID" value="GEU81626.1"/>
    <property type="molecule type" value="Genomic_DNA"/>
</dbReference>
<proteinExistence type="predicted"/>
<organism evidence="1">
    <name type="scientific">Tanacetum cinerariifolium</name>
    <name type="common">Dalmatian daisy</name>
    <name type="synonym">Chrysanthemum cinerariifolium</name>
    <dbReference type="NCBI Taxonomy" id="118510"/>
    <lineage>
        <taxon>Eukaryota</taxon>
        <taxon>Viridiplantae</taxon>
        <taxon>Streptophyta</taxon>
        <taxon>Embryophyta</taxon>
        <taxon>Tracheophyta</taxon>
        <taxon>Spermatophyta</taxon>
        <taxon>Magnoliopsida</taxon>
        <taxon>eudicotyledons</taxon>
        <taxon>Gunneridae</taxon>
        <taxon>Pentapetalae</taxon>
        <taxon>asterids</taxon>
        <taxon>campanulids</taxon>
        <taxon>Asterales</taxon>
        <taxon>Asteraceae</taxon>
        <taxon>Asteroideae</taxon>
        <taxon>Anthemideae</taxon>
        <taxon>Anthemidinae</taxon>
        <taxon>Tanacetum</taxon>
    </lineage>
</organism>
<protein>
    <submittedName>
        <fullName evidence="1">Uncharacterized protein</fullName>
    </submittedName>
</protein>
<accession>A0A6L2N5Y0</accession>
<evidence type="ECO:0000313" key="1">
    <source>
        <dbReference type="EMBL" id="GEU81626.1"/>
    </source>
</evidence>
<sequence>MLLCKQAEQGVPLQAEQSNWLADTDEEIYEQELEAHYSYMGKIQEVPTTDSCTGSEPLEQYVESHEKEINDLGYDKAEFSNMYDTILQECMSNDVMCTYLHSLSDLDSHTELQCLYLHKVKECECLALKLSKQTESISKEVYTELLQSFAKLEKHSISLELALQECQELMKNIIVCKEKASNVFQKEREQYFKIQDLKAQLQDKNITISEL</sequence>